<protein>
    <submittedName>
        <fullName evidence="1">Uncharacterized protein</fullName>
    </submittedName>
</protein>
<dbReference type="AlphaFoldDB" id="A0A8H9GTH9"/>
<name>A0A8H9GTH9_9DEIO</name>
<evidence type="ECO:0000313" key="2">
    <source>
        <dbReference type="Proteomes" id="UP000600547"/>
    </source>
</evidence>
<accession>A0A8H9GTH9</accession>
<evidence type="ECO:0000313" key="1">
    <source>
        <dbReference type="EMBL" id="GGM54617.1"/>
    </source>
</evidence>
<sequence>MRVVRGPDLGVVQVACTAARGEVVPHGRDLDVLLGLLSAAADQRRLGDTVHLTVAELVTRSHLPPGHRGSVAVQSSLHRLTGSTFDVFEVRSGYVPQPWRVIQHRLVVSMLVRGTARAGAPLDRWPAGAAIHVRLGADLLQAVEAGLFGGLEASVQLRLRSPLARHVYAALAQARVLPDGTLAAIYRAPLLGWAELLGLGGDAAQVLQILSPVHATLQRIGALSRVTQRQAGESPIIEYHFAAGAADSDSVSGYWATPGCLGGSNRGRRDRELGAAALAEIRLRHPIFTAASAPPGGHRTEEDASALLGWRLTRSSAASHVRDQAVRAYLNGHLSEAHLIDLGRCSSAAQAQRLLIRRLRRPS</sequence>
<proteinExistence type="predicted"/>
<reference evidence="2" key="1">
    <citation type="journal article" date="2019" name="Int. J. Syst. Evol. Microbiol.">
        <title>The Global Catalogue of Microorganisms (GCM) 10K type strain sequencing project: providing services to taxonomists for standard genome sequencing and annotation.</title>
        <authorList>
            <consortium name="The Broad Institute Genomics Platform"/>
            <consortium name="The Broad Institute Genome Sequencing Center for Infectious Disease"/>
            <person name="Wu L."/>
            <person name="Ma J."/>
        </authorList>
    </citation>
    <scope>NUCLEOTIDE SEQUENCE [LARGE SCALE GENOMIC DNA]</scope>
    <source>
        <strain evidence="2">JCM 31047</strain>
    </source>
</reference>
<dbReference type="Proteomes" id="UP000600547">
    <property type="component" value="Unassembled WGS sequence"/>
</dbReference>
<keyword evidence="2" id="KW-1185">Reference proteome</keyword>
<comment type="caution">
    <text evidence="1">The sequence shown here is derived from an EMBL/GenBank/DDBJ whole genome shotgun (WGS) entry which is preliminary data.</text>
</comment>
<dbReference type="EMBL" id="BMQG01000015">
    <property type="protein sequence ID" value="GGM54617.1"/>
    <property type="molecule type" value="Genomic_DNA"/>
</dbReference>
<organism evidence="1 2">
    <name type="scientific">Deinococcus arenae</name>
    <dbReference type="NCBI Taxonomy" id="1452751"/>
    <lineage>
        <taxon>Bacteria</taxon>
        <taxon>Thermotogati</taxon>
        <taxon>Deinococcota</taxon>
        <taxon>Deinococci</taxon>
        <taxon>Deinococcales</taxon>
        <taxon>Deinococcaceae</taxon>
        <taxon>Deinococcus</taxon>
    </lineage>
</organism>
<gene>
    <name evidence="1" type="ORF">GCM10008956_33130</name>
</gene>